<feature type="transmembrane region" description="Helical" evidence="1">
    <location>
        <begin position="121"/>
        <end position="147"/>
    </location>
</feature>
<evidence type="ECO:0000256" key="1">
    <source>
        <dbReference type="SAM" id="Phobius"/>
    </source>
</evidence>
<keyword evidence="1" id="KW-1133">Transmembrane helix</keyword>
<keyword evidence="1" id="KW-0472">Membrane</keyword>
<gene>
    <name evidence="2" type="ORF">FSB_LOCUS17471</name>
</gene>
<proteinExistence type="predicted"/>
<protein>
    <submittedName>
        <fullName evidence="2">Uncharacterized protein</fullName>
    </submittedName>
</protein>
<feature type="transmembrane region" description="Helical" evidence="1">
    <location>
        <begin position="190"/>
        <end position="208"/>
    </location>
</feature>
<organism evidence="2">
    <name type="scientific">Fagus sylvatica</name>
    <name type="common">Beechnut</name>
    <dbReference type="NCBI Taxonomy" id="28930"/>
    <lineage>
        <taxon>Eukaryota</taxon>
        <taxon>Viridiplantae</taxon>
        <taxon>Streptophyta</taxon>
        <taxon>Embryophyta</taxon>
        <taxon>Tracheophyta</taxon>
        <taxon>Spermatophyta</taxon>
        <taxon>Magnoliopsida</taxon>
        <taxon>eudicotyledons</taxon>
        <taxon>Gunneridae</taxon>
        <taxon>Pentapetalae</taxon>
        <taxon>rosids</taxon>
        <taxon>fabids</taxon>
        <taxon>Fagales</taxon>
        <taxon>Fagaceae</taxon>
        <taxon>Fagus</taxon>
    </lineage>
</organism>
<sequence>MVRSRSEGSKSPPPPPPSPTFRFISHPSDLVLYGGDLLETLGDLSLHRHLSLRSARFCHSSERQDPLRQLMFGGHRIWRILPARPSLDPNFGVDFLKLFLKSPSTPESHGISCHGKIDSTVVHLAGITAPDLLLLQTLIVVVALEFFRKVAKLCADWCSVIVQFVCVIAVVVVVLLLLLLVVVATLLVEYFALLVGYFAVTNVTFLPSM</sequence>
<reference evidence="2" key="1">
    <citation type="submission" date="2018-02" db="EMBL/GenBank/DDBJ databases">
        <authorList>
            <person name="Cohen D.B."/>
            <person name="Kent A.D."/>
        </authorList>
    </citation>
    <scope>NUCLEOTIDE SEQUENCE</scope>
</reference>
<dbReference type="AlphaFoldDB" id="A0A2N9FRM9"/>
<accession>A0A2N9FRM9</accession>
<evidence type="ECO:0000313" key="2">
    <source>
        <dbReference type="EMBL" id="SPC89589.1"/>
    </source>
</evidence>
<feature type="transmembrane region" description="Helical" evidence="1">
    <location>
        <begin position="159"/>
        <end position="184"/>
    </location>
</feature>
<keyword evidence="1" id="KW-0812">Transmembrane</keyword>
<name>A0A2N9FRM9_FAGSY</name>
<dbReference type="EMBL" id="OIVN01001079">
    <property type="protein sequence ID" value="SPC89589.1"/>
    <property type="molecule type" value="Genomic_DNA"/>
</dbReference>